<sequence length="351" mass="38737">MLGFQYVVAKSRELSSVLDRELSAASNRSISFRSVSGNSSVEIAASNGVPVTAEASTPSSLSVHTEGHTFLRAQQKLHAQSMAKHQKLMQSGQELDAALAHARFALQTQVSSEQFLAQNFHLVSKVRQQLAGVRKLVLRVAGEAEQVESLLVQHCEENAAKQNADFAVKQQQELENFEARIAKESEGRKRDLLEMKQQKLASVFMNDLRTYQTLVARAADAAATEATVVKDEKDEKEKVTLDDVDLVVTADSAQLDAFYDSASEEEKDLQNSNFLTPSVPKELLEEEEEKSEENELEIQNEKAAEGETTPEAVDTLMDQKDDAMVKVAEALKTTKAEEENGRTDEGVAKEH</sequence>
<proteinExistence type="predicted"/>
<gene>
    <name evidence="2" type="ORF">DD237_004339</name>
</gene>
<reference evidence="2 3" key="1">
    <citation type="submission" date="2018-06" db="EMBL/GenBank/DDBJ databases">
        <title>Comparative genomics of downy mildews reveals potential adaptations to biotrophy.</title>
        <authorList>
            <person name="Fletcher K."/>
            <person name="Klosterman S.J."/>
            <person name="Derevnina L."/>
            <person name="Martin F."/>
            <person name="Koike S."/>
            <person name="Reyes Chin-Wo S."/>
            <person name="Mou B."/>
            <person name="Michelmore R."/>
        </authorList>
    </citation>
    <scope>NUCLEOTIDE SEQUENCE [LARGE SCALE GENOMIC DNA]</scope>
    <source>
        <strain evidence="2 3">R13</strain>
    </source>
</reference>
<accession>A0A425BZC0</accession>
<protein>
    <submittedName>
        <fullName evidence="2">Uncharacterized protein</fullName>
    </submittedName>
</protein>
<evidence type="ECO:0000313" key="3">
    <source>
        <dbReference type="Proteomes" id="UP000286097"/>
    </source>
</evidence>
<organism evidence="2 3">
    <name type="scientific">Peronospora effusa</name>
    <dbReference type="NCBI Taxonomy" id="542832"/>
    <lineage>
        <taxon>Eukaryota</taxon>
        <taxon>Sar</taxon>
        <taxon>Stramenopiles</taxon>
        <taxon>Oomycota</taxon>
        <taxon>Peronosporomycetes</taxon>
        <taxon>Peronosporales</taxon>
        <taxon>Peronosporaceae</taxon>
        <taxon>Peronospora</taxon>
    </lineage>
</organism>
<dbReference type="EMBL" id="QKXF01000651">
    <property type="protein sequence ID" value="RQM10157.1"/>
    <property type="molecule type" value="Genomic_DNA"/>
</dbReference>
<comment type="caution">
    <text evidence="2">The sequence shown here is derived from an EMBL/GenBank/DDBJ whole genome shotgun (WGS) entry which is preliminary data.</text>
</comment>
<evidence type="ECO:0000313" key="2">
    <source>
        <dbReference type="EMBL" id="RQM10157.1"/>
    </source>
</evidence>
<evidence type="ECO:0000256" key="1">
    <source>
        <dbReference type="SAM" id="MobiDB-lite"/>
    </source>
</evidence>
<dbReference type="VEuPathDB" id="FungiDB:DD237_004339"/>
<dbReference type="AlphaFoldDB" id="A0A425BZC0"/>
<feature type="compositionally biased region" description="Basic and acidic residues" evidence="1">
    <location>
        <begin position="332"/>
        <end position="351"/>
    </location>
</feature>
<feature type="region of interest" description="Disordered" evidence="1">
    <location>
        <begin position="278"/>
        <end position="351"/>
    </location>
</feature>
<dbReference type="Proteomes" id="UP000286097">
    <property type="component" value="Unassembled WGS sequence"/>
</dbReference>
<feature type="compositionally biased region" description="Acidic residues" evidence="1">
    <location>
        <begin position="284"/>
        <end position="298"/>
    </location>
</feature>
<name>A0A425BZC0_9STRA</name>